<comment type="caution">
    <text evidence="1">The sequence shown here is derived from an EMBL/GenBank/DDBJ whole genome shotgun (WGS) entry which is preliminary data.</text>
</comment>
<sequence length="376" mass="41824">MPGCMRMHIYITDSGSTATEEHRCCGAEEMPENENSAHSKTRTGADVQMICNTSMGLVANPFQVFPARTEMQNALRVQSRKFQGLALTCEALPGLFVYASTAQTMYSGLIIALMAQLWHELRIRPQFVTKVQAGFSQEKLGRLDEFVEIGKSLVKHMGLYGLQICQFSLSHGLPGLAQTLDKNSENVAIATTLAPSRSLALPVHIGHTLPWLLDHTHCAVQLSCELKTLLCPARRSSSDWSKLRVFYTRSDFPPTHTFISNSVACTSTLLHPLGIHLHRLHPALPRIKATIVPLLDQSPTFRQGPLFYVASSVIPHIPSNSSVSPSSTVIFRRFTRLHAFNQQTRPPIQYTTIAPFSPISPNRHINHSTPWNRQSI</sequence>
<evidence type="ECO:0000313" key="2">
    <source>
        <dbReference type="Proteomes" id="UP000325313"/>
    </source>
</evidence>
<dbReference type="AlphaFoldDB" id="A0A5B0RFU3"/>
<proteinExistence type="predicted"/>
<dbReference type="Proteomes" id="UP000325313">
    <property type="component" value="Unassembled WGS sequence"/>
</dbReference>
<protein>
    <submittedName>
        <fullName evidence="1">Uncharacterized protein</fullName>
    </submittedName>
</protein>
<dbReference type="EMBL" id="VDEP01000204">
    <property type="protein sequence ID" value="KAA1124239.1"/>
    <property type="molecule type" value="Genomic_DNA"/>
</dbReference>
<gene>
    <name evidence="1" type="ORF">PGTUg99_014797</name>
</gene>
<organism evidence="1 2">
    <name type="scientific">Puccinia graminis f. sp. tritici</name>
    <dbReference type="NCBI Taxonomy" id="56615"/>
    <lineage>
        <taxon>Eukaryota</taxon>
        <taxon>Fungi</taxon>
        <taxon>Dikarya</taxon>
        <taxon>Basidiomycota</taxon>
        <taxon>Pucciniomycotina</taxon>
        <taxon>Pucciniomycetes</taxon>
        <taxon>Pucciniales</taxon>
        <taxon>Pucciniaceae</taxon>
        <taxon>Puccinia</taxon>
    </lineage>
</organism>
<reference evidence="1 2" key="1">
    <citation type="submission" date="2019-05" db="EMBL/GenBank/DDBJ databases">
        <title>Emergence of the Ug99 lineage of the wheat stem rust pathogen through somatic hybridization.</title>
        <authorList>
            <person name="Li F."/>
            <person name="Upadhyaya N.M."/>
            <person name="Sperschneider J."/>
            <person name="Matny O."/>
            <person name="Nguyen-Phuc H."/>
            <person name="Mago R."/>
            <person name="Raley C."/>
            <person name="Miller M.E."/>
            <person name="Silverstein K.A.T."/>
            <person name="Henningsen E."/>
            <person name="Hirsch C.D."/>
            <person name="Visser B."/>
            <person name="Pretorius Z.A."/>
            <person name="Steffenson B.J."/>
            <person name="Schwessinger B."/>
            <person name="Dodds P.N."/>
            <person name="Figueroa M."/>
        </authorList>
    </citation>
    <scope>NUCLEOTIDE SEQUENCE [LARGE SCALE GENOMIC DNA]</scope>
    <source>
        <strain evidence="1 2">Ug99</strain>
    </source>
</reference>
<accession>A0A5B0RFU3</accession>
<name>A0A5B0RFU3_PUCGR</name>
<evidence type="ECO:0000313" key="1">
    <source>
        <dbReference type="EMBL" id="KAA1124239.1"/>
    </source>
</evidence>